<keyword evidence="4" id="KW-0813">Transport</keyword>
<evidence type="ECO:0000256" key="6">
    <source>
        <dbReference type="ARBA" id="ARBA00022792"/>
    </source>
</evidence>
<dbReference type="PROSITE" id="PS50088">
    <property type="entry name" value="ANK_REPEAT"/>
    <property type="match status" value="1"/>
</dbReference>
<comment type="similarity">
    <text evidence="3">Belongs to the UQCRB/QCR7 family.</text>
</comment>
<dbReference type="EMBL" id="JABFOF010000007">
    <property type="protein sequence ID" value="KAG2390044.1"/>
    <property type="molecule type" value="Genomic_DNA"/>
</dbReference>
<keyword evidence="9" id="KW-0472">Membrane</keyword>
<dbReference type="Gene3D" id="1.10.510.10">
    <property type="entry name" value="Transferase(Phosphotransferase) domain 1"/>
    <property type="match status" value="1"/>
</dbReference>
<keyword evidence="6" id="KW-0999">Mitochondrion inner membrane</keyword>
<evidence type="ECO:0000256" key="7">
    <source>
        <dbReference type="ARBA" id="ARBA00022982"/>
    </source>
</evidence>
<evidence type="ECO:0000256" key="9">
    <source>
        <dbReference type="ARBA" id="ARBA00023136"/>
    </source>
</evidence>
<evidence type="ECO:0000313" key="13">
    <source>
        <dbReference type="Proteomes" id="UP000743370"/>
    </source>
</evidence>
<evidence type="ECO:0000256" key="5">
    <source>
        <dbReference type="ARBA" id="ARBA00022660"/>
    </source>
</evidence>
<evidence type="ECO:0000256" key="8">
    <source>
        <dbReference type="ARBA" id="ARBA00023128"/>
    </source>
</evidence>
<dbReference type="InterPro" id="IPR002110">
    <property type="entry name" value="Ankyrin_rpt"/>
</dbReference>
<dbReference type="InterPro" id="IPR011009">
    <property type="entry name" value="Kinase-like_dom_sf"/>
</dbReference>
<evidence type="ECO:0000256" key="10">
    <source>
        <dbReference type="ARBA" id="ARBA00031021"/>
    </source>
</evidence>
<dbReference type="AlphaFoldDB" id="A0A8T0JYY2"/>
<keyword evidence="5" id="KW-0679">Respiratory chain</keyword>
<dbReference type="PANTHER" id="PTHR12022">
    <property type="entry name" value="UBIQUINOL-CYTOCHROME C REDUCTASE COMPLEX 14 KD PROTEIN"/>
    <property type="match status" value="1"/>
</dbReference>
<reference evidence="12 13" key="1">
    <citation type="submission" date="2020-05" db="EMBL/GenBank/DDBJ databases">
        <title>Vigna angularis (adzuki bean) Var. LongXiaoDou No. 4 denovo assembly.</title>
        <authorList>
            <person name="Xiang H."/>
        </authorList>
    </citation>
    <scope>NUCLEOTIDE SEQUENCE [LARGE SCALE GENOMIC DNA]</scope>
    <source>
        <tissue evidence="12">Leaf</tissue>
    </source>
</reference>
<feature type="repeat" description="ANK" evidence="11">
    <location>
        <begin position="130"/>
        <end position="162"/>
    </location>
</feature>
<keyword evidence="7" id="KW-0249">Electron transport</keyword>
<dbReference type="SUPFAM" id="SSF81524">
    <property type="entry name" value="14 kDa protein of cytochrome bc1 complex (Ubiquinol-cytochrome c reductase)"/>
    <property type="match status" value="1"/>
</dbReference>
<keyword evidence="11" id="KW-0040">ANK repeat</keyword>
<dbReference type="SUPFAM" id="SSF56112">
    <property type="entry name" value="Protein kinase-like (PK-like)"/>
    <property type="match status" value="1"/>
</dbReference>
<dbReference type="GO" id="GO:0045275">
    <property type="term" value="C:respiratory chain complex III"/>
    <property type="evidence" value="ECO:0007669"/>
    <property type="project" value="InterPro"/>
</dbReference>
<dbReference type="GO" id="GO:0005886">
    <property type="term" value="C:plasma membrane"/>
    <property type="evidence" value="ECO:0007669"/>
    <property type="project" value="UniProtKB-SubCell"/>
</dbReference>
<dbReference type="Gene3D" id="1.25.40.20">
    <property type="entry name" value="Ankyrin repeat-containing domain"/>
    <property type="match status" value="1"/>
</dbReference>
<dbReference type="GO" id="GO:0005743">
    <property type="term" value="C:mitochondrial inner membrane"/>
    <property type="evidence" value="ECO:0007669"/>
    <property type="project" value="UniProtKB-SubCell"/>
</dbReference>
<dbReference type="FunFam" id="1.10.1090.10:FF:000002">
    <property type="entry name" value="Cytochrome b-c1 complex subunit 7"/>
    <property type="match status" value="1"/>
</dbReference>
<dbReference type="InterPro" id="IPR036770">
    <property type="entry name" value="Ankyrin_rpt-contain_sf"/>
</dbReference>
<evidence type="ECO:0000256" key="4">
    <source>
        <dbReference type="ARBA" id="ARBA00022448"/>
    </source>
</evidence>
<evidence type="ECO:0000256" key="2">
    <source>
        <dbReference type="ARBA" id="ARBA00004443"/>
    </source>
</evidence>
<dbReference type="PANTHER" id="PTHR12022:SF0">
    <property type="entry name" value="CYTOCHROME B-C1 COMPLEX SUBUNIT 7"/>
    <property type="match status" value="1"/>
</dbReference>
<dbReference type="Proteomes" id="UP000743370">
    <property type="component" value="Unassembled WGS sequence"/>
</dbReference>
<dbReference type="Pfam" id="PF12796">
    <property type="entry name" value="Ank_2"/>
    <property type="match status" value="1"/>
</dbReference>
<dbReference type="GO" id="GO:0006122">
    <property type="term" value="P:mitochondrial electron transport, ubiquinol to cytochrome c"/>
    <property type="evidence" value="ECO:0007669"/>
    <property type="project" value="InterPro"/>
</dbReference>
<dbReference type="InterPro" id="IPR003197">
    <property type="entry name" value="QCR7"/>
</dbReference>
<dbReference type="SUPFAM" id="SSF48403">
    <property type="entry name" value="Ankyrin repeat"/>
    <property type="match status" value="1"/>
</dbReference>
<accession>A0A8T0JYY2</accession>
<dbReference type="Pfam" id="PF02271">
    <property type="entry name" value="UCR_14kD"/>
    <property type="match status" value="1"/>
</dbReference>
<protein>
    <recommendedName>
        <fullName evidence="10">Complex III subunit VII</fullName>
    </recommendedName>
</protein>
<name>A0A8T0JYY2_PHAAN</name>
<evidence type="ECO:0000256" key="1">
    <source>
        <dbReference type="ARBA" id="ARBA00004413"/>
    </source>
</evidence>
<keyword evidence="8" id="KW-0496">Mitochondrion</keyword>
<comment type="caution">
    <text evidence="12">The sequence shown here is derived from an EMBL/GenBank/DDBJ whole genome shotgun (WGS) entry which is preliminary data.</text>
</comment>
<evidence type="ECO:0000256" key="11">
    <source>
        <dbReference type="PROSITE-ProRule" id="PRU00023"/>
    </source>
</evidence>
<gene>
    <name evidence="12" type="ORF">HKW66_Vig0225510</name>
</gene>
<evidence type="ECO:0000313" key="12">
    <source>
        <dbReference type="EMBL" id="KAG2390044.1"/>
    </source>
</evidence>
<proteinExistence type="inferred from homology"/>
<sequence>MCSYGAQCRHLPMLGGAFANQVLIFLYQGEFYNVTKAKFLSLHSLSNPNSSRMKVDCRTRHNDLDGNVALWEAMVGRHESVRKVLAENGANLQCGDVGQFACTAVEQNSLKLLKEIKRYGGDITLPSINSGTTALHVVVSEGNVEIVKYLLDHGASIDKPDKHGWTAKGLADQQSHTEIKAIFYFTRDPKVQSFVTIPEKQSGFRYRLKHKRVNIRAVKHWCRQILNGLLYLHSHDPLVIHRDLKSRKKAKRAIAMASFVQSILDPKKSWFAAQHMKSLVKRLSKYGLRYDDLYDPYYDLDVKEALNRLPKEVVDARHARLKRAIDLSMKHEYLPDDLQLTDLEDVQSHDFGLIWLDGYANTVQGLPSGYAGSWEDGFMTPDLSVKIWTINNQIAAKIVSKCFATYDLQVKRERAEREALGGLPLYQRSIP</sequence>
<evidence type="ECO:0000256" key="3">
    <source>
        <dbReference type="ARBA" id="ARBA00008554"/>
    </source>
</evidence>
<comment type="subcellular location">
    <subcellularLocation>
        <location evidence="1">Cell membrane</location>
        <topology evidence="1">Peripheral membrane protein</topology>
        <orientation evidence="1">Cytoplasmic side</orientation>
    </subcellularLocation>
    <subcellularLocation>
        <location evidence="2">Mitochondrion inner membrane</location>
        <topology evidence="2">Peripheral membrane protein</topology>
        <orientation evidence="2">Matrix side</orientation>
    </subcellularLocation>
</comment>
<dbReference type="PROSITE" id="PS50297">
    <property type="entry name" value="ANK_REP_REGION"/>
    <property type="match status" value="1"/>
</dbReference>
<organism evidence="12 13">
    <name type="scientific">Phaseolus angularis</name>
    <name type="common">Azuki bean</name>
    <name type="synonym">Vigna angularis</name>
    <dbReference type="NCBI Taxonomy" id="3914"/>
    <lineage>
        <taxon>Eukaryota</taxon>
        <taxon>Viridiplantae</taxon>
        <taxon>Streptophyta</taxon>
        <taxon>Embryophyta</taxon>
        <taxon>Tracheophyta</taxon>
        <taxon>Spermatophyta</taxon>
        <taxon>Magnoliopsida</taxon>
        <taxon>eudicotyledons</taxon>
        <taxon>Gunneridae</taxon>
        <taxon>Pentapetalae</taxon>
        <taxon>rosids</taxon>
        <taxon>fabids</taxon>
        <taxon>Fabales</taxon>
        <taxon>Fabaceae</taxon>
        <taxon>Papilionoideae</taxon>
        <taxon>50 kb inversion clade</taxon>
        <taxon>NPAAA clade</taxon>
        <taxon>indigoferoid/millettioid clade</taxon>
        <taxon>Phaseoleae</taxon>
        <taxon>Vigna</taxon>
    </lineage>
</organism>
<dbReference type="InterPro" id="IPR036544">
    <property type="entry name" value="QCR7_sf"/>
</dbReference>
<dbReference type="Gene3D" id="1.10.1090.10">
    <property type="entry name" value="Cytochrome b-c1 complex subunit 7"/>
    <property type="match status" value="1"/>
</dbReference>
<dbReference type="SMART" id="SM00248">
    <property type="entry name" value="ANK"/>
    <property type="match status" value="2"/>
</dbReference>